<evidence type="ECO:0000256" key="7">
    <source>
        <dbReference type="RuleBase" id="RU361156"/>
    </source>
</evidence>
<dbReference type="Gene3D" id="3.40.50.1820">
    <property type="entry name" value="alpha/beta hydrolase"/>
    <property type="match status" value="1"/>
</dbReference>
<dbReference type="PROSITE" id="PS00131">
    <property type="entry name" value="CARBOXYPEPT_SER_SER"/>
    <property type="match status" value="1"/>
</dbReference>
<dbReference type="Proteomes" id="UP000270094">
    <property type="component" value="Unassembled WGS sequence"/>
</dbReference>
<dbReference type="InterPro" id="IPR001563">
    <property type="entry name" value="Peptidase_S10"/>
</dbReference>
<evidence type="ECO:0000313" key="8">
    <source>
        <dbReference type="EMBL" id="VDM74887.1"/>
    </source>
</evidence>
<evidence type="ECO:0000256" key="1">
    <source>
        <dbReference type="ARBA" id="ARBA00009431"/>
    </source>
</evidence>
<dbReference type="Pfam" id="PF00450">
    <property type="entry name" value="Peptidase_S10"/>
    <property type="match status" value="1"/>
</dbReference>
<evidence type="ECO:0000256" key="6">
    <source>
        <dbReference type="ARBA" id="ARBA00023180"/>
    </source>
</evidence>
<keyword evidence="5 7" id="KW-0378">Hydrolase</keyword>
<dbReference type="PANTHER" id="PTHR11802:SF113">
    <property type="entry name" value="SERINE CARBOXYPEPTIDASE CTSA-4.1"/>
    <property type="match status" value="1"/>
</dbReference>
<evidence type="ECO:0000256" key="2">
    <source>
        <dbReference type="ARBA" id="ARBA00022645"/>
    </source>
</evidence>
<proteinExistence type="inferred from homology"/>
<protein>
    <recommendedName>
        <fullName evidence="7">Carboxypeptidase</fullName>
        <ecNumber evidence="7">3.4.16.-</ecNumber>
    </recommendedName>
</protein>
<dbReference type="GO" id="GO:0004185">
    <property type="term" value="F:serine-type carboxypeptidase activity"/>
    <property type="evidence" value="ECO:0007669"/>
    <property type="project" value="UniProtKB-UniRule"/>
</dbReference>
<keyword evidence="9" id="KW-1185">Reference proteome</keyword>
<keyword evidence="6" id="KW-0325">Glycoprotein</keyword>
<accession>A0A3P7JFP1</accession>
<organism evidence="8 9">
    <name type="scientific">Strongylus vulgaris</name>
    <name type="common">Blood worm</name>
    <dbReference type="NCBI Taxonomy" id="40348"/>
    <lineage>
        <taxon>Eukaryota</taxon>
        <taxon>Metazoa</taxon>
        <taxon>Ecdysozoa</taxon>
        <taxon>Nematoda</taxon>
        <taxon>Chromadorea</taxon>
        <taxon>Rhabditida</taxon>
        <taxon>Rhabditina</taxon>
        <taxon>Rhabditomorpha</taxon>
        <taxon>Strongyloidea</taxon>
        <taxon>Strongylidae</taxon>
        <taxon>Strongylus</taxon>
    </lineage>
</organism>
<dbReference type="PRINTS" id="PR00724">
    <property type="entry name" value="CRBOXYPTASEC"/>
</dbReference>
<keyword evidence="4" id="KW-0732">Signal</keyword>
<dbReference type="OrthoDB" id="735686at2759"/>
<gene>
    <name evidence="8" type="ORF">SVUK_LOCUS9885</name>
</gene>
<dbReference type="PANTHER" id="PTHR11802">
    <property type="entry name" value="SERINE PROTEASE FAMILY S10 SERINE CARBOXYPEPTIDASE"/>
    <property type="match status" value="1"/>
</dbReference>
<reference evidence="8 9" key="1">
    <citation type="submission" date="2018-11" db="EMBL/GenBank/DDBJ databases">
        <authorList>
            <consortium name="Pathogen Informatics"/>
        </authorList>
    </citation>
    <scope>NUCLEOTIDE SEQUENCE [LARGE SCALE GENOMIC DNA]</scope>
</reference>
<comment type="similarity">
    <text evidence="1 7">Belongs to the peptidase S10 family.</text>
</comment>
<dbReference type="EC" id="3.4.16.-" evidence="7"/>
<dbReference type="InterPro" id="IPR018202">
    <property type="entry name" value="Ser_caboxypep_ser_AS"/>
</dbReference>
<keyword evidence="3 7" id="KW-0645">Protease</keyword>
<keyword evidence="2 7" id="KW-0121">Carboxypeptidase</keyword>
<name>A0A3P7JFP1_STRVU</name>
<dbReference type="SUPFAM" id="SSF53474">
    <property type="entry name" value="alpha/beta-Hydrolases"/>
    <property type="match status" value="1"/>
</dbReference>
<dbReference type="GO" id="GO:0006508">
    <property type="term" value="P:proteolysis"/>
    <property type="evidence" value="ECO:0007669"/>
    <property type="project" value="UniProtKB-KW"/>
</dbReference>
<sequence length="205" mass="23124">MIIYQNSERRTVSSFAILIYDRLLLVLTSEKIPLRLTESQSDPSSDPLILWLNGGPGLIEELGPFKVSDYGANVYANEYSWNLFANMLFIESPSGVGFSYNTKGNVTTNDDDVAQHNYQAFVNFLEKFPEYHGRAIFITGESYAGVYLPTLADKMISDSTNFPNFKGMAIGNGALDFLHNYDTMVPLYYYHGLIRDEYAFLLSIS</sequence>
<dbReference type="EMBL" id="UYYB01094718">
    <property type="protein sequence ID" value="VDM74887.1"/>
    <property type="molecule type" value="Genomic_DNA"/>
</dbReference>
<evidence type="ECO:0000313" key="9">
    <source>
        <dbReference type="Proteomes" id="UP000270094"/>
    </source>
</evidence>
<evidence type="ECO:0000256" key="4">
    <source>
        <dbReference type="ARBA" id="ARBA00022729"/>
    </source>
</evidence>
<dbReference type="InterPro" id="IPR029058">
    <property type="entry name" value="AB_hydrolase_fold"/>
</dbReference>
<dbReference type="AlphaFoldDB" id="A0A3P7JFP1"/>
<evidence type="ECO:0000256" key="3">
    <source>
        <dbReference type="ARBA" id="ARBA00022670"/>
    </source>
</evidence>
<evidence type="ECO:0000256" key="5">
    <source>
        <dbReference type="ARBA" id="ARBA00022801"/>
    </source>
</evidence>